<organism evidence="1 2">
    <name type="scientific">Puccinia sorghi</name>
    <dbReference type="NCBI Taxonomy" id="27349"/>
    <lineage>
        <taxon>Eukaryota</taxon>
        <taxon>Fungi</taxon>
        <taxon>Dikarya</taxon>
        <taxon>Basidiomycota</taxon>
        <taxon>Pucciniomycotina</taxon>
        <taxon>Pucciniomycetes</taxon>
        <taxon>Pucciniales</taxon>
        <taxon>Pucciniaceae</taxon>
        <taxon>Puccinia</taxon>
    </lineage>
</organism>
<dbReference type="OrthoDB" id="1434500at2759"/>
<evidence type="ECO:0000313" key="2">
    <source>
        <dbReference type="Proteomes" id="UP000037035"/>
    </source>
</evidence>
<dbReference type="Proteomes" id="UP000037035">
    <property type="component" value="Unassembled WGS sequence"/>
</dbReference>
<dbReference type="EMBL" id="LAVV01006712">
    <property type="protein sequence ID" value="KNZ58648.1"/>
    <property type="molecule type" value="Genomic_DNA"/>
</dbReference>
<keyword evidence="2" id="KW-1185">Reference proteome</keyword>
<sequence length="186" mass="21401">MSISQNHKLDEQGSYLMHVCLVELQENQSRIIDFHDCGIRHNQFSKRFDFFFKKNMTWHCKKKLIDMQHAPAKLPSKLHIGRLKNLSKHNTSTRKCECPFQVRGLTSRAQSSTNHSWYLVVKHGEHNQPVSHCPSAHPSHQQLALKKKLAQLPAVDMQHAPAKLPSKLHMSAYVDFLAQSLCIKTC</sequence>
<dbReference type="AlphaFoldDB" id="A0A0L6VD19"/>
<evidence type="ECO:0000313" key="1">
    <source>
        <dbReference type="EMBL" id="KNZ58648.1"/>
    </source>
</evidence>
<protein>
    <submittedName>
        <fullName evidence="1">Uncharacterized protein</fullName>
    </submittedName>
</protein>
<name>A0A0L6VD19_9BASI</name>
<accession>A0A0L6VD19</accession>
<proteinExistence type="predicted"/>
<dbReference type="VEuPathDB" id="FungiDB:VP01_1888g2"/>
<gene>
    <name evidence="1" type="ORF">VP01_1888g2</name>
</gene>
<comment type="caution">
    <text evidence="1">The sequence shown here is derived from an EMBL/GenBank/DDBJ whole genome shotgun (WGS) entry which is preliminary data.</text>
</comment>
<reference evidence="1 2" key="1">
    <citation type="submission" date="2015-08" db="EMBL/GenBank/DDBJ databases">
        <title>Next Generation Sequencing and Analysis of the Genome of Puccinia sorghi L Schw, the Causal Agent of Maize Common Rust.</title>
        <authorList>
            <person name="Rochi L."/>
            <person name="Burguener G."/>
            <person name="Darino M."/>
            <person name="Turjanski A."/>
            <person name="Kreff E."/>
            <person name="Dieguez M.J."/>
            <person name="Sacco F."/>
        </authorList>
    </citation>
    <scope>NUCLEOTIDE SEQUENCE [LARGE SCALE GENOMIC DNA]</scope>
    <source>
        <strain evidence="1 2">RO10H11247</strain>
    </source>
</reference>